<feature type="region of interest" description="Disordered" evidence="1">
    <location>
        <begin position="41"/>
        <end position="67"/>
    </location>
</feature>
<accession>A0A6L3T5E1</accession>
<dbReference type="Proteomes" id="UP000474159">
    <property type="component" value="Unassembled WGS sequence"/>
</dbReference>
<reference evidence="2 3" key="1">
    <citation type="submission" date="2019-09" db="EMBL/GenBank/DDBJ databases">
        <title>YIM 48816 draft genome.</title>
        <authorList>
            <person name="Jiang L."/>
        </authorList>
    </citation>
    <scope>NUCLEOTIDE SEQUENCE [LARGE SCALE GENOMIC DNA]</scope>
    <source>
        <strain evidence="2 3">YIM 48816</strain>
    </source>
</reference>
<dbReference type="RefSeq" id="WP_150998751.1">
    <property type="nucleotide sequence ID" value="NZ_VZZK01000005.1"/>
</dbReference>
<evidence type="ECO:0000256" key="1">
    <source>
        <dbReference type="SAM" id="MobiDB-lite"/>
    </source>
</evidence>
<evidence type="ECO:0000313" key="2">
    <source>
        <dbReference type="EMBL" id="KAB1080433.1"/>
    </source>
</evidence>
<sequence length="88" mass="9170">MPQDETESPSRTGAVAWAMRIVAVSVLVGCGATQYHARAVSTSADPAQVASRADYRDPNLRDPETTGSIAGAARSVALDPCALRLTGR</sequence>
<comment type="caution">
    <text evidence="2">The sequence shown here is derived from an EMBL/GenBank/DDBJ whole genome shotgun (WGS) entry which is preliminary data.</text>
</comment>
<protein>
    <submittedName>
        <fullName evidence="2">Uncharacterized protein</fullName>
    </submittedName>
</protein>
<dbReference type="OrthoDB" id="8002093at2"/>
<keyword evidence="3" id="KW-1185">Reference proteome</keyword>
<dbReference type="AlphaFoldDB" id="A0A6L3T5E1"/>
<proteinExistence type="predicted"/>
<gene>
    <name evidence="2" type="ORF">F6X53_07005</name>
</gene>
<organism evidence="2 3">
    <name type="scientific">Methylobacterium soli</name>
    <dbReference type="NCBI Taxonomy" id="553447"/>
    <lineage>
        <taxon>Bacteria</taxon>
        <taxon>Pseudomonadati</taxon>
        <taxon>Pseudomonadota</taxon>
        <taxon>Alphaproteobacteria</taxon>
        <taxon>Hyphomicrobiales</taxon>
        <taxon>Methylobacteriaceae</taxon>
        <taxon>Methylobacterium</taxon>
    </lineage>
</organism>
<name>A0A6L3T5E1_9HYPH</name>
<feature type="compositionally biased region" description="Basic and acidic residues" evidence="1">
    <location>
        <begin position="53"/>
        <end position="64"/>
    </location>
</feature>
<evidence type="ECO:0000313" key="3">
    <source>
        <dbReference type="Proteomes" id="UP000474159"/>
    </source>
</evidence>
<dbReference type="EMBL" id="VZZK01000005">
    <property type="protein sequence ID" value="KAB1080433.1"/>
    <property type="molecule type" value="Genomic_DNA"/>
</dbReference>